<dbReference type="OrthoDB" id="3797593at2759"/>
<reference evidence="2" key="1">
    <citation type="submission" date="2022-10" db="EMBL/GenBank/DDBJ databases">
        <title>Tapping the CABI collections for fungal endophytes: first genome assemblies for Collariella, Neodidymelliopsis, Ascochyta clinopodiicola, Didymella pomorum, Didymosphaeria variabile, Neocosmospora piperis and Neocucurbitaria cava.</title>
        <authorList>
            <person name="Hill R."/>
        </authorList>
    </citation>
    <scope>NUCLEOTIDE SEQUENCE</scope>
    <source>
        <strain evidence="2">IMI 356814</strain>
    </source>
</reference>
<evidence type="ECO:0000313" key="2">
    <source>
        <dbReference type="EMBL" id="KAJ4378097.1"/>
    </source>
</evidence>
<dbReference type="EMBL" id="JAPEUY010000001">
    <property type="protein sequence ID" value="KAJ4378097.1"/>
    <property type="molecule type" value="Genomic_DNA"/>
</dbReference>
<sequence>MNRHKHARDASPIRRRTSATAQFNRQPGNQPSRQHVPAPPTASDLRGYTNHVTKKYGALEPEQRFSNGPNGKVKPVQYGSNNAFDLGLCFTTFCTQRACEMGLECPWRHHPLTKDEKEWMKALGRNFGKPHIETEFLSNVESRWSFPEVPLPGKSMFGKSQGFSREAY</sequence>
<evidence type="ECO:0000313" key="3">
    <source>
        <dbReference type="Proteomes" id="UP001140560"/>
    </source>
</evidence>
<feature type="compositionally biased region" description="Polar residues" evidence="1">
    <location>
        <begin position="18"/>
        <end position="33"/>
    </location>
</feature>
<evidence type="ECO:0000256" key="1">
    <source>
        <dbReference type="SAM" id="MobiDB-lite"/>
    </source>
</evidence>
<keyword evidence="3" id="KW-1185">Reference proteome</keyword>
<comment type="caution">
    <text evidence="2">The sequence shown here is derived from an EMBL/GenBank/DDBJ whole genome shotgun (WGS) entry which is preliminary data.</text>
</comment>
<proteinExistence type="predicted"/>
<name>A0A9W9CSG9_9PLEO</name>
<protein>
    <submittedName>
        <fullName evidence="2">Uncharacterized protein</fullName>
    </submittedName>
</protein>
<feature type="region of interest" description="Disordered" evidence="1">
    <location>
        <begin position="1"/>
        <end position="48"/>
    </location>
</feature>
<accession>A0A9W9CSG9</accession>
<feature type="compositionally biased region" description="Basic residues" evidence="1">
    <location>
        <begin position="1"/>
        <end position="17"/>
    </location>
</feature>
<gene>
    <name evidence="2" type="ORF">N0V83_000929</name>
</gene>
<dbReference type="AlphaFoldDB" id="A0A9W9CSG9"/>
<organism evidence="2 3">
    <name type="scientific">Neocucurbitaria cava</name>
    <dbReference type="NCBI Taxonomy" id="798079"/>
    <lineage>
        <taxon>Eukaryota</taxon>
        <taxon>Fungi</taxon>
        <taxon>Dikarya</taxon>
        <taxon>Ascomycota</taxon>
        <taxon>Pezizomycotina</taxon>
        <taxon>Dothideomycetes</taxon>
        <taxon>Pleosporomycetidae</taxon>
        <taxon>Pleosporales</taxon>
        <taxon>Pleosporineae</taxon>
        <taxon>Cucurbitariaceae</taxon>
        <taxon>Neocucurbitaria</taxon>
    </lineage>
</organism>
<dbReference type="Proteomes" id="UP001140560">
    <property type="component" value="Unassembled WGS sequence"/>
</dbReference>